<keyword evidence="8" id="KW-1185">Reference proteome</keyword>
<dbReference type="RefSeq" id="WP_269421516.1">
    <property type="nucleotide sequence ID" value="NZ_JAPWGY010000001.1"/>
</dbReference>
<dbReference type="InterPro" id="IPR036365">
    <property type="entry name" value="PGBD-like_sf"/>
</dbReference>
<evidence type="ECO:0000256" key="3">
    <source>
        <dbReference type="ARBA" id="ARBA00011901"/>
    </source>
</evidence>
<dbReference type="InterPro" id="IPR036366">
    <property type="entry name" value="PGBDSf"/>
</dbReference>
<name>A0ABT4LDX9_9PROT</name>
<dbReference type="Pfam" id="PF01510">
    <property type="entry name" value="Amidase_2"/>
    <property type="match status" value="1"/>
</dbReference>
<protein>
    <recommendedName>
        <fullName evidence="3">N-acetylmuramoyl-L-alanine amidase</fullName>
        <ecNumber evidence="3">3.5.1.28</ecNumber>
    </recommendedName>
</protein>
<dbReference type="SMART" id="SM00644">
    <property type="entry name" value="Ami_2"/>
    <property type="match status" value="1"/>
</dbReference>
<dbReference type="SUPFAM" id="SSF47090">
    <property type="entry name" value="PGBD-like"/>
    <property type="match status" value="1"/>
</dbReference>
<evidence type="ECO:0000313" key="8">
    <source>
        <dbReference type="Proteomes" id="UP001069802"/>
    </source>
</evidence>
<dbReference type="InterPro" id="IPR051206">
    <property type="entry name" value="NAMLAA_amidase_2"/>
</dbReference>
<evidence type="ECO:0000256" key="1">
    <source>
        <dbReference type="ARBA" id="ARBA00001561"/>
    </source>
</evidence>
<dbReference type="PANTHER" id="PTHR30417:SF1">
    <property type="entry name" value="N-ACETYLMURAMOYL-L-ALANINE AMIDASE AMID"/>
    <property type="match status" value="1"/>
</dbReference>
<dbReference type="Gene3D" id="1.10.101.10">
    <property type="entry name" value="PGBD-like superfamily/PGBD"/>
    <property type="match status" value="1"/>
</dbReference>
<evidence type="ECO:0000256" key="5">
    <source>
        <dbReference type="ARBA" id="ARBA00023316"/>
    </source>
</evidence>
<dbReference type="InterPro" id="IPR036505">
    <property type="entry name" value="Amidase/PGRP_sf"/>
</dbReference>
<reference evidence="7" key="1">
    <citation type="submission" date="2022-12" db="EMBL/GenBank/DDBJ databases">
        <title>Bacterial isolates from different developmental stages of Nematostella vectensis.</title>
        <authorList>
            <person name="Fraune S."/>
        </authorList>
    </citation>
    <scope>NUCLEOTIDE SEQUENCE</scope>
    <source>
        <strain evidence="7">G21630-S1</strain>
    </source>
</reference>
<accession>A0ABT4LDX9</accession>
<proteinExistence type="inferred from homology"/>
<organism evidence="7 8">
    <name type="scientific">Kiloniella laminariae</name>
    <dbReference type="NCBI Taxonomy" id="454162"/>
    <lineage>
        <taxon>Bacteria</taxon>
        <taxon>Pseudomonadati</taxon>
        <taxon>Pseudomonadota</taxon>
        <taxon>Alphaproteobacteria</taxon>
        <taxon>Rhodospirillales</taxon>
        <taxon>Kiloniellaceae</taxon>
        <taxon>Kiloniella</taxon>
    </lineage>
</organism>
<dbReference type="CDD" id="cd06583">
    <property type="entry name" value="PGRP"/>
    <property type="match status" value="1"/>
</dbReference>
<keyword evidence="5" id="KW-0961">Cell wall biogenesis/degradation</keyword>
<evidence type="ECO:0000259" key="6">
    <source>
        <dbReference type="SMART" id="SM00644"/>
    </source>
</evidence>
<dbReference type="EMBL" id="JAPWGY010000001">
    <property type="protein sequence ID" value="MCZ4279305.1"/>
    <property type="molecule type" value="Genomic_DNA"/>
</dbReference>
<comment type="catalytic activity">
    <reaction evidence="1">
        <text>Hydrolyzes the link between N-acetylmuramoyl residues and L-amino acid residues in certain cell-wall glycopeptides.</text>
        <dbReference type="EC" id="3.5.1.28"/>
    </reaction>
</comment>
<feature type="domain" description="N-acetylmuramoyl-L-alanine amidase" evidence="6">
    <location>
        <begin position="9"/>
        <end position="146"/>
    </location>
</feature>
<gene>
    <name evidence="7" type="ORF">O4H49_00865</name>
</gene>
<dbReference type="InterPro" id="IPR002502">
    <property type="entry name" value="Amidase_domain"/>
</dbReference>
<evidence type="ECO:0000256" key="4">
    <source>
        <dbReference type="ARBA" id="ARBA00022801"/>
    </source>
</evidence>
<dbReference type="EC" id="3.5.1.28" evidence="3"/>
<evidence type="ECO:0000313" key="7">
    <source>
        <dbReference type="EMBL" id="MCZ4279305.1"/>
    </source>
</evidence>
<dbReference type="SUPFAM" id="SSF55846">
    <property type="entry name" value="N-acetylmuramoyl-L-alanine amidase-like"/>
    <property type="match status" value="1"/>
</dbReference>
<sequence>MQICSTVTSPNFGPRPEGQRPDMLLLHYTGMQSGAAALERLCDPAAQVSAHYLIEENGTIFQLVDETQRAWHAGLSCWGDNRDINSCSIGIEIVNPGHEWGYRAFPDAQMISVIQLCQNILARHAIPAERILGHSDVAPLRKEDPGELFDWARLAHAGVGLWPETTDITQDVTEQTFLEALQRYGYDVDLAGLEEEKNRAAIIAFQRHFRPAKFDGLIDRESCRILGSLLSRLDARS</sequence>
<evidence type="ECO:0000256" key="2">
    <source>
        <dbReference type="ARBA" id="ARBA00007553"/>
    </source>
</evidence>
<comment type="similarity">
    <text evidence="2">Belongs to the N-acetylmuramoyl-L-alanine amidase 2 family.</text>
</comment>
<comment type="caution">
    <text evidence="7">The sequence shown here is derived from an EMBL/GenBank/DDBJ whole genome shotgun (WGS) entry which is preliminary data.</text>
</comment>
<keyword evidence="4" id="KW-0378">Hydrolase</keyword>
<dbReference type="Proteomes" id="UP001069802">
    <property type="component" value="Unassembled WGS sequence"/>
</dbReference>
<dbReference type="PANTHER" id="PTHR30417">
    <property type="entry name" value="N-ACETYLMURAMOYL-L-ALANINE AMIDASE AMID"/>
    <property type="match status" value="1"/>
</dbReference>
<dbReference type="Gene3D" id="3.40.80.10">
    <property type="entry name" value="Peptidoglycan recognition protein-like"/>
    <property type="match status" value="1"/>
</dbReference>